<keyword evidence="5 7" id="KW-0505">Motor protein</keyword>
<evidence type="ECO:0000256" key="9">
    <source>
        <dbReference type="SAM" id="MobiDB-lite"/>
    </source>
</evidence>
<feature type="region of interest" description="Disordered" evidence="9">
    <location>
        <begin position="1107"/>
        <end position="1156"/>
    </location>
</feature>
<dbReference type="InterPro" id="IPR019821">
    <property type="entry name" value="Kinesin_motor_CS"/>
</dbReference>
<feature type="region of interest" description="Disordered" evidence="9">
    <location>
        <begin position="1827"/>
        <end position="1867"/>
    </location>
</feature>
<feature type="compositionally biased region" description="Low complexity" evidence="9">
    <location>
        <begin position="1571"/>
        <end position="1616"/>
    </location>
</feature>
<keyword evidence="2 7" id="KW-0547">Nucleotide-binding</keyword>
<dbReference type="PRINTS" id="PR00380">
    <property type="entry name" value="KINESINHEAVY"/>
</dbReference>
<feature type="compositionally biased region" description="Acidic residues" evidence="9">
    <location>
        <begin position="1"/>
        <end position="11"/>
    </location>
</feature>
<feature type="region of interest" description="Disordered" evidence="9">
    <location>
        <begin position="1570"/>
        <end position="1616"/>
    </location>
</feature>
<feature type="region of interest" description="Disordered" evidence="9">
    <location>
        <begin position="1684"/>
        <end position="1740"/>
    </location>
</feature>
<accession>A0A383VBH7</accession>
<evidence type="ECO:0000256" key="3">
    <source>
        <dbReference type="ARBA" id="ARBA00022840"/>
    </source>
</evidence>
<feature type="compositionally biased region" description="Basic and acidic residues" evidence="9">
    <location>
        <begin position="2333"/>
        <end position="2346"/>
    </location>
</feature>
<feature type="compositionally biased region" description="Gly residues" evidence="9">
    <location>
        <begin position="2641"/>
        <end position="2661"/>
    </location>
</feature>
<dbReference type="PANTHER" id="PTHR37739:SF8">
    <property type="entry name" value="KINESIN-LIKE PROTEIN KIN-12D"/>
    <property type="match status" value="1"/>
</dbReference>
<feature type="coiled-coil region" evidence="8">
    <location>
        <begin position="419"/>
        <end position="506"/>
    </location>
</feature>
<dbReference type="PROSITE" id="PS00411">
    <property type="entry name" value="KINESIN_MOTOR_1"/>
    <property type="match status" value="1"/>
</dbReference>
<name>A0A383VBH7_TETOB</name>
<feature type="region of interest" description="Disordered" evidence="9">
    <location>
        <begin position="2637"/>
        <end position="2663"/>
    </location>
</feature>
<feature type="compositionally biased region" description="Low complexity" evidence="9">
    <location>
        <begin position="165"/>
        <end position="181"/>
    </location>
</feature>
<feature type="compositionally biased region" description="Low complexity" evidence="9">
    <location>
        <begin position="2159"/>
        <end position="2175"/>
    </location>
</feature>
<dbReference type="InterPro" id="IPR044986">
    <property type="entry name" value="KIF15/KIN-12"/>
</dbReference>
<dbReference type="GO" id="GO:0003777">
    <property type="term" value="F:microtubule motor activity"/>
    <property type="evidence" value="ECO:0007669"/>
    <property type="project" value="InterPro"/>
</dbReference>
<dbReference type="EMBL" id="FNXT01000216">
    <property type="protein sequence ID" value="SZX62300.1"/>
    <property type="molecule type" value="Genomic_DNA"/>
</dbReference>
<dbReference type="InterPro" id="IPR036961">
    <property type="entry name" value="Kinesin_motor_dom_sf"/>
</dbReference>
<dbReference type="GO" id="GO:0005524">
    <property type="term" value="F:ATP binding"/>
    <property type="evidence" value="ECO:0007669"/>
    <property type="project" value="UniProtKB-UniRule"/>
</dbReference>
<feature type="compositionally biased region" description="Low complexity" evidence="9">
    <location>
        <begin position="2050"/>
        <end position="2068"/>
    </location>
</feature>
<evidence type="ECO:0000256" key="4">
    <source>
        <dbReference type="ARBA" id="ARBA00023054"/>
    </source>
</evidence>
<proteinExistence type="inferred from homology"/>
<organism evidence="11 12">
    <name type="scientific">Tetradesmus obliquus</name>
    <name type="common">Green alga</name>
    <name type="synonym">Acutodesmus obliquus</name>
    <dbReference type="NCBI Taxonomy" id="3088"/>
    <lineage>
        <taxon>Eukaryota</taxon>
        <taxon>Viridiplantae</taxon>
        <taxon>Chlorophyta</taxon>
        <taxon>core chlorophytes</taxon>
        <taxon>Chlorophyceae</taxon>
        <taxon>CS clade</taxon>
        <taxon>Sphaeropleales</taxon>
        <taxon>Scenedesmaceae</taxon>
        <taxon>Tetradesmus</taxon>
    </lineage>
</organism>
<dbReference type="Pfam" id="PF00225">
    <property type="entry name" value="Kinesin"/>
    <property type="match status" value="1"/>
</dbReference>
<evidence type="ECO:0000256" key="6">
    <source>
        <dbReference type="ARBA" id="ARBA00034488"/>
    </source>
</evidence>
<feature type="compositionally biased region" description="Polar residues" evidence="9">
    <location>
        <begin position="1714"/>
        <end position="1726"/>
    </location>
</feature>
<feature type="compositionally biased region" description="Acidic residues" evidence="9">
    <location>
        <begin position="991"/>
        <end position="1000"/>
    </location>
</feature>
<evidence type="ECO:0000259" key="10">
    <source>
        <dbReference type="PROSITE" id="PS50067"/>
    </source>
</evidence>
<feature type="compositionally biased region" description="Low complexity" evidence="9">
    <location>
        <begin position="1005"/>
        <end position="1033"/>
    </location>
</feature>
<feature type="coiled-coil region" evidence="8">
    <location>
        <begin position="787"/>
        <end position="814"/>
    </location>
</feature>
<feature type="region of interest" description="Disordered" evidence="9">
    <location>
        <begin position="2151"/>
        <end position="2175"/>
    </location>
</feature>
<feature type="compositionally biased region" description="Low complexity" evidence="9">
    <location>
        <begin position="1140"/>
        <end position="1155"/>
    </location>
</feature>
<dbReference type="InterPro" id="IPR027417">
    <property type="entry name" value="P-loop_NTPase"/>
</dbReference>
<feature type="region of interest" description="Disordered" evidence="9">
    <location>
        <begin position="985"/>
        <end position="1059"/>
    </location>
</feature>
<feature type="compositionally biased region" description="Low complexity" evidence="9">
    <location>
        <begin position="2310"/>
        <end position="2332"/>
    </location>
</feature>
<dbReference type="PROSITE" id="PS50067">
    <property type="entry name" value="KINESIN_MOTOR_2"/>
    <property type="match status" value="1"/>
</dbReference>
<feature type="compositionally biased region" description="Low complexity" evidence="9">
    <location>
        <begin position="2254"/>
        <end position="2284"/>
    </location>
</feature>
<feature type="domain" description="Kinesin motor" evidence="10">
    <location>
        <begin position="31"/>
        <end position="412"/>
    </location>
</feature>
<keyword evidence="12" id="KW-1185">Reference proteome</keyword>
<protein>
    <recommendedName>
        <fullName evidence="10">Kinesin motor domain-containing protein</fullName>
    </recommendedName>
</protein>
<feature type="region of interest" description="Disordered" evidence="9">
    <location>
        <begin position="2047"/>
        <end position="2068"/>
    </location>
</feature>
<dbReference type="InterPro" id="IPR001752">
    <property type="entry name" value="Kinesin_motor_dom"/>
</dbReference>
<evidence type="ECO:0000256" key="7">
    <source>
        <dbReference type="PROSITE-ProRule" id="PRU00283"/>
    </source>
</evidence>
<feature type="compositionally biased region" description="Low complexity" evidence="9">
    <location>
        <begin position="1516"/>
        <end position="1533"/>
    </location>
</feature>
<evidence type="ECO:0000256" key="2">
    <source>
        <dbReference type="ARBA" id="ARBA00022741"/>
    </source>
</evidence>
<evidence type="ECO:0000256" key="1">
    <source>
        <dbReference type="ARBA" id="ARBA00022701"/>
    </source>
</evidence>
<feature type="compositionally biased region" description="Gly residues" evidence="9">
    <location>
        <begin position="2799"/>
        <end position="2811"/>
    </location>
</feature>
<feature type="region of interest" description="Disordered" evidence="9">
    <location>
        <begin position="1447"/>
        <end position="1533"/>
    </location>
</feature>
<feature type="region of interest" description="Disordered" evidence="9">
    <location>
        <begin position="1300"/>
        <end position="1325"/>
    </location>
</feature>
<gene>
    <name evidence="11" type="ORF">BQ4739_LOCUS2897</name>
</gene>
<reference evidence="11 12" key="1">
    <citation type="submission" date="2016-10" db="EMBL/GenBank/DDBJ databases">
        <authorList>
            <person name="Cai Z."/>
        </authorList>
    </citation>
    <scope>NUCLEOTIDE SEQUENCE [LARGE SCALE GENOMIC DNA]</scope>
</reference>
<dbReference type="GO" id="GO:0008017">
    <property type="term" value="F:microtubule binding"/>
    <property type="evidence" value="ECO:0007669"/>
    <property type="project" value="InterPro"/>
</dbReference>
<feature type="region of interest" description="Disordered" evidence="9">
    <location>
        <begin position="2781"/>
        <end position="2833"/>
    </location>
</feature>
<dbReference type="Proteomes" id="UP000256970">
    <property type="component" value="Unassembled WGS sequence"/>
</dbReference>
<feature type="region of interest" description="Disordered" evidence="9">
    <location>
        <begin position="165"/>
        <end position="199"/>
    </location>
</feature>
<feature type="region of interest" description="Disordered" evidence="9">
    <location>
        <begin position="2232"/>
        <end position="2346"/>
    </location>
</feature>
<feature type="compositionally biased region" description="Low complexity" evidence="9">
    <location>
        <begin position="1447"/>
        <end position="1458"/>
    </location>
</feature>
<keyword evidence="3 7" id="KW-0067">ATP-binding</keyword>
<keyword evidence="1" id="KW-0493">Microtubule</keyword>
<dbReference type="GO" id="GO:0007018">
    <property type="term" value="P:microtubule-based movement"/>
    <property type="evidence" value="ECO:0007669"/>
    <property type="project" value="InterPro"/>
</dbReference>
<feature type="binding site" evidence="7">
    <location>
        <begin position="113"/>
        <end position="120"/>
    </location>
    <ligand>
        <name>ATP</name>
        <dbReference type="ChEBI" id="CHEBI:30616"/>
    </ligand>
</feature>
<dbReference type="STRING" id="3088.A0A383VBH7"/>
<feature type="region of interest" description="Disordered" evidence="9">
    <location>
        <begin position="2466"/>
        <end position="2486"/>
    </location>
</feature>
<feature type="compositionally biased region" description="Gly residues" evidence="9">
    <location>
        <begin position="2745"/>
        <end position="2754"/>
    </location>
</feature>
<evidence type="ECO:0000256" key="5">
    <source>
        <dbReference type="ARBA" id="ARBA00023175"/>
    </source>
</evidence>
<sequence>MEPEPSEEEAAAEGSLEQGQDEPSVLGNSTDVKVVVRVRPQVLGVELQPDVATCVEVDGFNSLLVRSASEASSMQFNWVAGPATTQGEFFKVVGRPTVENCLSGFNSSVFAYGQTGSGKTHTMIGELPEESDVLPPNAGLIPRIFQYLWRRMQEVQSGMLANSANNTAAAGSGASSPSSSKDGGEAGDEASSSSSGSAAQPSLTWMVRCSMLEIHREEVYDLLRPNSGPLNLREDIRKGVYVEGLAERVVDNMQDALGVLRTGIALRQVAATQYNAASSRSHCIFTCHVESRLEPQPGLVNVRSSRLHLVDLAGSERLRYGLGGMALGEGGDRQLKETTAINTSLSVLGLVILRLTEQQPHIPYRNSKLTFLLQDSIGGNAKTIIVANVSPSEACLHETLSTLKFATRARNLVNKAVINEDTNGDAALLRLENRRLRQELALARGLIATGSEGGPGGQAAAAEQLEQQHAQLQSALDLLDELGKRNRDLQEALEFGKRERSELEHKCLEGRQELAAAQVSLQQTMREYRAYRHKWFRLDKSSSSKLNSTSTSTDVAAAAGSTTPIAGGTTPRTAAYSLQEQGTPGSITQFRMQHSAAMRPSIGGSDQVDAAAAAAASSEQESRVDELLGLLSSHLSELVSSVCPLAAAAQQPNAAAAAAAAAGSSELPAAGVTGVRPVAAGSRVRQSLQELTAVCQPRLHEVPELGNILSSLELLADWQHQHTMRASSQLSADAPVFEPASPACVAAAAASGASAQRDGLAAAAAVQGEVSGIPKASFVPSELHRQLEEERQLNAQLSEQVRLLQQQLVKAGAAVSKSCSSLSVRGKAADVCSSMDSVLRGSTVAYQAASYDSADAAAAAAQQLEQPLVRLHIQVNAHAGPAAAAAAAAIMSQQQPGDLSAEGSSSSVVAVMEDADLASAARLTALQQQVAALQEQLEVVTRDKTSLQGRLTHARSVLAAARCSTPSSLCSSRLPSPQPCFSPLRPLYGESIDEEPEDESPTGLAAPGSWRRRGASASSSSSSAAAAGSGSPSTPTKQIVPASSPGLPELVTSPDGHAANEEGLSHAEVWQQHYQPRQQHQQELQQREQLAREVRAAIVAATAAKGGTGGLHQLPPPLPTQQQQQCSSSASPTGKPPARPACNSAERAAAAAASPGSPHSVCSLEALLQQTPPRLQLPQHWGTDIRASGGGLGAFIRSYRLQIEQLLQESHAGQTPQPQQEADQAALQLQQHAEASAALAASSPAATAAAVSPACSVRSSRSTLPQGDAAPAEGNAPADFAAAAPAAEAEVSPAAAADGLGCEASGNFDQQQQQQQPGGPTWGVDDYEEEFRQLSEQLQELVSANSSLKAALQQRDLALEQRCHELGASESMLQELHERLAASEAAAAEAAAQHCDAMWAKGQVAGLLELNETLQLQLEAQGQELEGLKAALERFMATEATPEAAEAYAAASAALEQEASTDSPTSSSKDQHSSADAELPPEGPAVTLDAPAQQQQQQAEEQGAAFEEPAAEADSAEGTADSDGAAQQETPAAAAAAAAAAATAGADAAAAGQDQQTPARVPAAGSALIKATTPGTPAAGMAAAASTASTTRRQIQAARTPAVPAASALSSAKQVPSVSSSVAKKLRQQTSQLSAQPSNMAVAAEQAILLRYHIEAVGLQLEKKKCEARMQQCEAKLAQLSRQQGQLKQRHQAKQQHDEQQLLRHQRHRQQQEAKSSTPQKQLQLYRTSSSSSGEVGGVAGSARAATTGARMRPGLYSYSLRSPLEASPVGAFALRLAAGDAAAAAESVSKAAAAASSAVADAAVMALIASPAEASSQVQAGSRTASAAASPAGAEQEQAAASSATAAEGSSSSSKHTASTTAAGKDAEQSHSSCSVVAAACAEELAGRSSEGANASAAGSSSQPTATAAAKAACSASSCDDADAQSSCSSRCSDSSSSSLGACQDTLFELLHQLQALAQESHEASNFTAISASTLAGTTAAEGAAGAATAAAAPAAAAGPQGGWPSAVAAEVQTRLQVKSACHLEMTRGLMSASDVLMTLQEQLTAEKQQGTRPRQQQQQRAQGASSPIARSLLSSFEGAVPELGAAAAAAAAVVVETPPRVGEAAEPAAAAEQGAQQQWLQVLQRVEQQQQRILQVLGTTAADGAAAADISNENKGSSSSTSSKQEAASSASHLAELQNVQQDLLQQLQEAKAALLQGSAVRQQQQQHSWGSPGGRQQDRIGATGRCQEELGFPCSSSTQLPPGQADENEAGLRTPRAAAAAASTADDLDAAAASANAAAAGRSGGGSRSPTRRSQQRAKQRELRQSLDGPLLQQQQHGGAAGGSSSVSADRSDQQQLRDSHKEGRLQQLLRGAKAAGSLLHDAAAVAVSCDDVSCQTEDLEVLPAAAAAAAGCGSADAPGASPGVQLRVCLPGEEAASTCSTAAAAEAGDSAELLQQLRGKVAKLEMQLDEQRLKTETAMKLRDRAWQEQPRSHSSCSSRGGELEPHHAALLLAGSRVGGLRASSEQQLQLGCASAGDGASAAHAQRAPLLPPGLFSPRREQLVAAAALHGAGAGSGLSRSFSGTGSLASPGAGSGSSCGAAAAVPQNMSLVLTGEVRKLQSENFTYMCQISELRDTVRRQELQLRQQALPAAAFSSSGGGARTPRAGGGSSSGGGSGLFSPRVAGGGSGLFSPRLLGTPGRASAAAAAAGEVVFGSSSGSSQVAGDAGVPLYDGGLGAAGSSPTKALKSPLGVKGSSMSIGGMGQQGSGLGLNSAGWGSHHGLDAVPEDSAVLRKDSRRFSTGGVPAAQQQQQQQGGGNSSGSGSGSSSGSSRRLSLGAAGPGGASGKGVRLVVAPAGRLRVAAIAKAQQQRRQSMG</sequence>
<dbReference type="GO" id="GO:0005874">
    <property type="term" value="C:microtubule"/>
    <property type="evidence" value="ECO:0007669"/>
    <property type="project" value="UniProtKB-KW"/>
</dbReference>
<feature type="region of interest" description="Disordered" evidence="9">
    <location>
        <begin position="2725"/>
        <end position="2757"/>
    </location>
</feature>
<dbReference type="SUPFAM" id="SSF52540">
    <property type="entry name" value="P-loop containing nucleoside triphosphate hydrolases"/>
    <property type="match status" value="1"/>
</dbReference>
<dbReference type="SMART" id="SM00129">
    <property type="entry name" value="KISc"/>
    <property type="match status" value="1"/>
</dbReference>
<dbReference type="CDD" id="cd00106">
    <property type="entry name" value="KISc"/>
    <property type="match status" value="1"/>
</dbReference>
<feature type="region of interest" description="Disordered" evidence="9">
    <location>
        <begin position="1"/>
        <end position="27"/>
    </location>
</feature>
<evidence type="ECO:0000313" key="11">
    <source>
        <dbReference type="EMBL" id="SZX62300.1"/>
    </source>
</evidence>
<keyword evidence="4 8" id="KW-0175">Coiled coil</keyword>
<feature type="compositionally biased region" description="Low complexity" evidence="9">
    <location>
        <begin position="1827"/>
        <end position="1864"/>
    </location>
</feature>
<feature type="compositionally biased region" description="Low complexity" evidence="9">
    <location>
        <begin position="189"/>
        <end position="199"/>
    </location>
</feature>
<evidence type="ECO:0000256" key="8">
    <source>
        <dbReference type="SAM" id="Coils"/>
    </source>
</evidence>
<dbReference type="PANTHER" id="PTHR37739">
    <property type="entry name" value="KINESIN-LIKE PROTEIN KIN-12D"/>
    <property type="match status" value="1"/>
</dbReference>
<dbReference type="Gene3D" id="3.40.850.10">
    <property type="entry name" value="Kinesin motor domain"/>
    <property type="match status" value="1"/>
</dbReference>
<evidence type="ECO:0000313" key="12">
    <source>
        <dbReference type="Proteomes" id="UP000256970"/>
    </source>
</evidence>
<feature type="coiled-coil region" evidence="8">
    <location>
        <begin position="923"/>
        <end position="950"/>
    </location>
</feature>
<comment type="similarity">
    <text evidence="6">Belongs to the TRAFAC class myosin-kinesin ATPase superfamily. Kinesin family. KIN-12 subfamily.</text>
</comment>
<feature type="compositionally biased region" description="Low complexity" evidence="9">
    <location>
        <begin position="1490"/>
        <end position="1508"/>
    </location>
</feature>